<dbReference type="RefSeq" id="WP_317773592.1">
    <property type="nucleotide sequence ID" value="NZ_JAWMAJ010000105.1"/>
</dbReference>
<dbReference type="InterPro" id="IPR007278">
    <property type="entry name" value="DUF397"/>
</dbReference>
<evidence type="ECO:0000313" key="3">
    <source>
        <dbReference type="Proteomes" id="UP001187346"/>
    </source>
</evidence>
<organism evidence="2 3">
    <name type="scientific">Streptomyces prunicolor</name>
    <dbReference type="NCBI Taxonomy" id="67348"/>
    <lineage>
        <taxon>Bacteria</taxon>
        <taxon>Bacillati</taxon>
        <taxon>Actinomycetota</taxon>
        <taxon>Actinomycetes</taxon>
        <taxon>Kitasatosporales</taxon>
        <taxon>Streptomycetaceae</taxon>
        <taxon>Streptomyces</taxon>
    </lineage>
</organism>
<proteinExistence type="predicted"/>
<keyword evidence="3" id="KW-1185">Reference proteome</keyword>
<reference evidence="2 3" key="1">
    <citation type="submission" date="2023-10" db="EMBL/GenBank/DDBJ databases">
        <title>Characterization of rhizosphere-enriched actinobacteria from wheat plants lab-grown on chernevaya soil.</title>
        <authorList>
            <person name="Tikhonova E.N."/>
            <person name="Konopkin A."/>
            <person name="Kravchenko I.K."/>
        </authorList>
    </citation>
    <scope>NUCLEOTIDE SEQUENCE [LARGE SCALE GENOMIC DNA]</scope>
    <source>
        <strain evidence="2 3">RR29</strain>
    </source>
</reference>
<name>A0ABU4FGP0_9ACTN</name>
<comment type="caution">
    <text evidence="2">The sequence shown here is derived from an EMBL/GenBank/DDBJ whole genome shotgun (WGS) entry which is preliminary data.</text>
</comment>
<feature type="domain" description="DUF397" evidence="1">
    <location>
        <begin position="39"/>
        <end position="90"/>
    </location>
</feature>
<dbReference type="Pfam" id="PF04149">
    <property type="entry name" value="DUF397"/>
    <property type="match status" value="2"/>
</dbReference>
<dbReference type="Proteomes" id="UP001187346">
    <property type="component" value="Unassembled WGS sequence"/>
</dbReference>
<feature type="domain" description="DUF397" evidence="1">
    <location>
        <begin position="15"/>
        <end position="35"/>
    </location>
</feature>
<dbReference type="EMBL" id="JAWMAJ010000105">
    <property type="protein sequence ID" value="MDV7219775.1"/>
    <property type="molecule type" value="Genomic_DNA"/>
</dbReference>
<protein>
    <submittedName>
        <fullName evidence="2">DUF397 domain-containing protein</fullName>
    </submittedName>
</protein>
<evidence type="ECO:0000259" key="1">
    <source>
        <dbReference type="Pfam" id="PF04149"/>
    </source>
</evidence>
<evidence type="ECO:0000313" key="2">
    <source>
        <dbReference type="EMBL" id="MDV7219775.1"/>
    </source>
</evidence>
<sequence length="93" mass="10092">MPTHLITSELAPDQAWFKSSYSDPGQNCVEAAHLAPEQAWFKSSYSDAGQNCIEAARLTPTGIAVRDSKNPTGPALLLPAAAWTPFLTHIQQR</sequence>
<accession>A0ABU4FGP0</accession>
<gene>
    <name evidence="2" type="ORF">R5A26_27920</name>
</gene>